<dbReference type="InterPro" id="IPR051044">
    <property type="entry name" value="MAG_DAG_Lipase"/>
</dbReference>
<dbReference type="Pfam" id="PF12146">
    <property type="entry name" value="Hydrolase_4"/>
    <property type="match status" value="1"/>
</dbReference>
<dbReference type="InterPro" id="IPR029058">
    <property type="entry name" value="AB_hydrolase_fold"/>
</dbReference>
<dbReference type="Gene3D" id="3.40.50.1820">
    <property type="entry name" value="alpha/beta hydrolase"/>
    <property type="match status" value="1"/>
</dbReference>
<dbReference type="PANTHER" id="PTHR11614">
    <property type="entry name" value="PHOSPHOLIPASE-RELATED"/>
    <property type="match status" value="1"/>
</dbReference>
<organism evidence="2 3">
    <name type="scientific">Castilleja foliolosa</name>
    <dbReference type="NCBI Taxonomy" id="1961234"/>
    <lineage>
        <taxon>Eukaryota</taxon>
        <taxon>Viridiplantae</taxon>
        <taxon>Streptophyta</taxon>
        <taxon>Embryophyta</taxon>
        <taxon>Tracheophyta</taxon>
        <taxon>Spermatophyta</taxon>
        <taxon>Magnoliopsida</taxon>
        <taxon>eudicotyledons</taxon>
        <taxon>Gunneridae</taxon>
        <taxon>Pentapetalae</taxon>
        <taxon>asterids</taxon>
        <taxon>lamiids</taxon>
        <taxon>Lamiales</taxon>
        <taxon>Orobanchaceae</taxon>
        <taxon>Pedicularideae</taxon>
        <taxon>Castillejinae</taxon>
        <taxon>Castilleja</taxon>
    </lineage>
</organism>
<accession>A0ABD3CAP3</accession>
<evidence type="ECO:0000259" key="1">
    <source>
        <dbReference type="Pfam" id="PF12146"/>
    </source>
</evidence>
<sequence>MAASHGGIDGLHGYVPSLDHVVADTDAFLEKINLENPGVPCFLFGHSTGGACSGLKGIASPLI</sequence>
<gene>
    <name evidence="2" type="ORF">CASFOL_030316</name>
</gene>
<name>A0ABD3CAP3_9LAMI</name>
<evidence type="ECO:0000313" key="2">
    <source>
        <dbReference type="EMBL" id="KAL3625787.1"/>
    </source>
</evidence>
<proteinExistence type="predicted"/>
<dbReference type="Proteomes" id="UP001632038">
    <property type="component" value="Unassembled WGS sequence"/>
</dbReference>
<dbReference type="AlphaFoldDB" id="A0ABD3CAP3"/>
<dbReference type="InterPro" id="IPR022742">
    <property type="entry name" value="Hydrolase_4"/>
</dbReference>
<reference evidence="3" key="1">
    <citation type="journal article" date="2024" name="IScience">
        <title>Strigolactones Initiate the Formation of Haustorium-like Structures in Castilleja.</title>
        <authorList>
            <person name="Buerger M."/>
            <person name="Peterson D."/>
            <person name="Chory J."/>
        </authorList>
    </citation>
    <scope>NUCLEOTIDE SEQUENCE [LARGE SCALE GENOMIC DNA]</scope>
</reference>
<comment type="caution">
    <text evidence="2">The sequence shown here is derived from an EMBL/GenBank/DDBJ whole genome shotgun (WGS) entry which is preliminary data.</text>
</comment>
<dbReference type="EMBL" id="JAVIJP010000048">
    <property type="protein sequence ID" value="KAL3625787.1"/>
    <property type="molecule type" value="Genomic_DNA"/>
</dbReference>
<protein>
    <recommendedName>
        <fullName evidence="1">Serine aminopeptidase S33 domain-containing protein</fullName>
    </recommendedName>
</protein>
<evidence type="ECO:0000313" key="3">
    <source>
        <dbReference type="Proteomes" id="UP001632038"/>
    </source>
</evidence>
<feature type="domain" description="Serine aminopeptidase S33" evidence="1">
    <location>
        <begin position="5"/>
        <end position="53"/>
    </location>
</feature>
<dbReference type="SUPFAM" id="SSF53474">
    <property type="entry name" value="alpha/beta-Hydrolases"/>
    <property type="match status" value="1"/>
</dbReference>
<keyword evidence="3" id="KW-1185">Reference proteome</keyword>